<comment type="catalytic activity">
    <reaction evidence="1">
        <text>a 1,2-diacyl-sn-glycero-3-phosphocholine + H2O = a 1,2-diacyl-sn-glycero-3-phosphate + choline + H(+)</text>
        <dbReference type="Rhea" id="RHEA:14445"/>
        <dbReference type="ChEBI" id="CHEBI:15354"/>
        <dbReference type="ChEBI" id="CHEBI:15377"/>
        <dbReference type="ChEBI" id="CHEBI:15378"/>
        <dbReference type="ChEBI" id="CHEBI:57643"/>
        <dbReference type="ChEBI" id="CHEBI:58608"/>
        <dbReference type="EC" id="3.1.4.4"/>
    </reaction>
</comment>
<dbReference type="SUPFAM" id="SSF56024">
    <property type="entry name" value="Phospholipase D/nuclease"/>
    <property type="match status" value="2"/>
</dbReference>
<keyword evidence="7" id="KW-1133">Transmembrane helix</keyword>
<evidence type="ECO:0000256" key="5">
    <source>
        <dbReference type="ARBA" id="ARBA00022963"/>
    </source>
</evidence>
<proteinExistence type="inferred from homology"/>
<organism evidence="9 10">
    <name type="scientific">Halomonas rhizosphaerae</name>
    <dbReference type="NCBI Taxonomy" id="3043296"/>
    <lineage>
        <taxon>Bacteria</taxon>
        <taxon>Pseudomonadati</taxon>
        <taxon>Pseudomonadota</taxon>
        <taxon>Gammaproteobacteria</taxon>
        <taxon>Oceanospirillales</taxon>
        <taxon>Halomonadaceae</taxon>
        <taxon>Halomonas</taxon>
    </lineage>
</organism>
<comment type="caution">
    <text evidence="9">The sequence shown here is derived from an EMBL/GenBank/DDBJ whole genome shotgun (WGS) entry which is preliminary data.</text>
</comment>
<keyword evidence="7" id="KW-0812">Transmembrane</keyword>
<feature type="domain" description="PLD phosphodiesterase" evidence="8">
    <location>
        <begin position="210"/>
        <end position="236"/>
    </location>
</feature>
<dbReference type="Proteomes" id="UP001225957">
    <property type="component" value="Unassembled WGS sequence"/>
</dbReference>
<dbReference type="Gene3D" id="3.30.870.10">
    <property type="entry name" value="Endonuclease Chain A"/>
    <property type="match status" value="2"/>
</dbReference>
<dbReference type="PANTHER" id="PTHR43856">
    <property type="entry name" value="CARDIOLIPIN HYDROLASE"/>
    <property type="match status" value="1"/>
</dbReference>
<keyword evidence="4" id="KW-0378">Hydrolase</keyword>
<dbReference type="InterPro" id="IPR051406">
    <property type="entry name" value="PLD_domain"/>
</dbReference>
<sequence length="480" mass="54681">MTDRKRFWRRKRWYLMAFLLVYAGVLGYHQFKPLPDGISYASEVYRVDEAGFFRDLTHHEGDERHVDQQIFPRLWRLIDEADDFIVIDVFMMNGLVNEPSQGYPPLSDTLLAHLLAKREAHPDMPIVFITDEVNTGYGSYAGDWLVPLKEADIEVVITDLEPLRDSTPIYSTLWRMGIQWFGQEGHGWLANPFVDDGPRLTLRSYLKLFNIKANHRKVFITEDAALVASANVHDESGFHENVAFEVDGPIIAEMLKAEQAVVDLGESGISLPRYTGRSGEARGELSLQYTTEGQTLRKVLETLETADEGDELWLGMYYLADRHVINAITDAANRGVQVAMILDPNETAFGRRKTGLPNRPVVEELLEDTDGAVQVRWYAVEIEQYHPKMMLLKQGDRATVISGSTNFTRRNLADFNLEASLLIEGPADARVMREVEAYFLTLWLNRGGTYTLDQTEYQNVLTAWQRVIYAAQTYLGLTTF</sequence>
<keyword evidence="7" id="KW-0472">Membrane</keyword>
<evidence type="ECO:0000256" key="1">
    <source>
        <dbReference type="ARBA" id="ARBA00000798"/>
    </source>
</evidence>
<evidence type="ECO:0000256" key="6">
    <source>
        <dbReference type="ARBA" id="ARBA00023098"/>
    </source>
</evidence>
<dbReference type="Pfam" id="PF13091">
    <property type="entry name" value="PLDc_2"/>
    <property type="match status" value="1"/>
</dbReference>
<keyword evidence="10" id="KW-1185">Reference proteome</keyword>
<gene>
    <name evidence="9" type="ORF">QLQ83_09445</name>
</gene>
<evidence type="ECO:0000256" key="2">
    <source>
        <dbReference type="ARBA" id="ARBA00008664"/>
    </source>
</evidence>
<protein>
    <recommendedName>
        <fullName evidence="3">phospholipase D</fullName>
        <ecNumber evidence="3">3.1.4.4</ecNumber>
    </recommendedName>
</protein>
<keyword evidence="6" id="KW-0443">Lipid metabolism</keyword>
<name>A0ABT6UZG4_9GAMM</name>
<evidence type="ECO:0000256" key="7">
    <source>
        <dbReference type="SAM" id="Phobius"/>
    </source>
</evidence>
<keyword evidence="5" id="KW-0442">Lipid degradation</keyword>
<dbReference type="EC" id="3.1.4.4" evidence="3"/>
<comment type="similarity">
    <text evidence="2">Belongs to the phospholipase D family.</text>
</comment>
<evidence type="ECO:0000256" key="4">
    <source>
        <dbReference type="ARBA" id="ARBA00022801"/>
    </source>
</evidence>
<reference evidence="9 10" key="1">
    <citation type="submission" date="2023-04" db="EMBL/GenBank/DDBJ databases">
        <title>Halomonas strains isolated from rhizosphere soil.</title>
        <authorList>
            <person name="Xu L."/>
            <person name="Sun J.-Q."/>
        </authorList>
    </citation>
    <scope>NUCLEOTIDE SEQUENCE [LARGE SCALE GENOMIC DNA]</scope>
    <source>
        <strain evidence="9 10">LR5S20</strain>
    </source>
</reference>
<dbReference type="RefSeq" id="WP_282735275.1">
    <property type="nucleotide sequence ID" value="NZ_JASCQP010000024.1"/>
</dbReference>
<evidence type="ECO:0000256" key="3">
    <source>
        <dbReference type="ARBA" id="ARBA00012027"/>
    </source>
</evidence>
<dbReference type="PROSITE" id="PS50035">
    <property type="entry name" value="PLD"/>
    <property type="match status" value="1"/>
</dbReference>
<dbReference type="PANTHER" id="PTHR43856:SF1">
    <property type="entry name" value="MITOCHONDRIAL CARDIOLIPIN HYDROLASE"/>
    <property type="match status" value="1"/>
</dbReference>
<evidence type="ECO:0000259" key="8">
    <source>
        <dbReference type="PROSITE" id="PS50035"/>
    </source>
</evidence>
<accession>A0ABT6UZG4</accession>
<dbReference type="InterPro" id="IPR025202">
    <property type="entry name" value="PLD-like_dom"/>
</dbReference>
<feature type="transmembrane region" description="Helical" evidence="7">
    <location>
        <begin position="12"/>
        <end position="31"/>
    </location>
</feature>
<evidence type="ECO:0000313" key="9">
    <source>
        <dbReference type="EMBL" id="MDI5891321.1"/>
    </source>
</evidence>
<evidence type="ECO:0000313" key="10">
    <source>
        <dbReference type="Proteomes" id="UP001225957"/>
    </source>
</evidence>
<dbReference type="CDD" id="cd09130">
    <property type="entry name" value="PLDc_unchar2_2"/>
    <property type="match status" value="1"/>
</dbReference>
<dbReference type="CDD" id="cd09129">
    <property type="entry name" value="PLDc_unchar2_1"/>
    <property type="match status" value="1"/>
</dbReference>
<dbReference type="InterPro" id="IPR001736">
    <property type="entry name" value="PLipase_D/transphosphatidylase"/>
</dbReference>
<dbReference type="EMBL" id="JASCQP010000024">
    <property type="protein sequence ID" value="MDI5891321.1"/>
    <property type="molecule type" value="Genomic_DNA"/>
</dbReference>